<evidence type="ECO:0000313" key="2">
    <source>
        <dbReference type="EMBL" id="KAE8312575.1"/>
    </source>
</evidence>
<feature type="chain" id="PRO_5024861564" description="Lysine-specific metallo-endopeptidase domain-containing protein" evidence="1">
    <location>
        <begin position="27"/>
        <end position="390"/>
    </location>
</feature>
<reference evidence="3" key="1">
    <citation type="submission" date="2019-04" db="EMBL/GenBank/DDBJ databases">
        <title>Friends and foes A comparative genomics studyof 23 Aspergillus species from section Flavi.</title>
        <authorList>
            <consortium name="DOE Joint Genome Institute"/>
            <person name="Kjaerbolling I."/>
            <person name="Vesth T."/>
            <person name="Frisvad J.C."/>
            <person name="Nybo J.L."/>
            <person name="Theobald S."/>
            <person name="Kildgaard S."/>
            <person name="Isbrandt T."/>
            <person name="Kuo A."/>
            <person name="Sato A."/>
            <person name="Lyhne E.K."/>
            <person name="Kogle M.E."/>
            <person name="Wiebenga A."/>
            <person name="Kun R.S."/>
            <person name="Lubbers R.J."/>
            <person name="Makela M.R."/>
            <person name="Barry K."/>
            <person name="Chovatia M."/>
            <person name="Clum A."/>
            <person name="Daum C."/>
            <person name="Haridas S."/>
            <person name="He G."/>
            <person name="LaButti K."/>
            <person name="Lipzen A."/>
            <person name="Mondo S."/>
            <person name="Riley R."/>
            <person name="Salamov A."/>
            <person name="Simmons B.A."/>
            <person name="Magnuson J.K."/>
            <person name="Henrissat B."/>
            <person name="Mortensen U.H."/>
            <person name="Larsen T.O."/>
            <person name="Devries R.P."/>
            <person name="Grigoriev I.V."/>
            <person name="Machida M."/>
            <person name="Baker S.E."/>
            <person name="Andersen M.R."/>
        </authorList>
    </citation>
    <scope>NUCLEOTIDE SEQUENCE [LARGE SCALE GENOMIC DNA]</scope>
    <source>
        <strain evidence="3">CBS 130015</strain>
    </source>
</reference>
<accession>A0A5N6VVP0</accession>
<keyword evidence="3" id="KW-1185">Reference proteome</keyword>
<evidence type="ECO:0000313" key="3">
    <source>
        <dbReference type="Proteomes" id="UP000325433"/>
    </source>
</evidence>
<feature type="signal peptide" evidence="1">
    <location>
        <begin position="1"/>
        <end position="26"/>
    </location>
</feature>
<organism evidence="2 3">
    <name type="scientific">Aspergillus transmontanensis</name>
    <dbReference type="NCBI Taxonomy" id="1034304"/>
    <lineage>
        <taxon>Eukaryota</taxon>
        <taxon>Fungi</taxon>
        <taxon>Dikarya</taxon>
        <taxon>Ascomycota</taxon>
        <taxon>Pezizomycotina</taxon>
        <taxon>Eurotiomycetes</taxon>
        <taxon>Eurotiomycetidae</taxon>
        <taxon>Eurotiales</taxon>
        <taxon>Aspergillaceae</taxon>
        <taxon>Aspergillus</taxon>
        <taxon>Aspergillus subgen. Circumdati</taxon>
    </lineage>
</organism>
<gene>
    <name evidence="2" type="ORF">BDV41DRAFT_577517</name>
</gene>
<dbReference type="EMBL" id="ML738332">
    <property type="protein sequence ID" value="KAE8312575.1"/>
    <property type="molecule type" value="Genomic_DNA"/>
</dbReference>
<protein>
    <recommendedName>
        <fullName evidence="4">Lysine-specific metallo-endopeptidase domain-containing protein</fullName>
    </recommendedName>
</protein>
<sequence length="390" mass="44348">MVVLRAFLSPALLLAAWANTRPFALAQARGPRNIDDMFQVSYDVEVPGNCAGRENDFPQIVEDAFVLSEAGIQAVLDSSDENSRTRSQADRLVTAIFQNPSVEERNTISRRFKLVRNFFKRKGRILNGGTENKPYLFCSDSWRIREDMSSQMRDAGGNLMKDEKGSPYLIKVDKAMKSRQKATMKELGAAKLKHVYPYWCPNLKTYMFDKTYGDNPTQGPCSSDDKLFGYTVWETKVGIGAVVLCDKAFDGGKLRSVKPNPFKDSVFAEDDPKPPKQKTTIKSVSPQAKTFYHELFHLLWATYMDPENGEEYQFKLMAGKEERVIKKGSDEIRETFKKEQSMMNPHSYVYTAIAYDYTQNTVHRVADPSNSGQDRAYPIEFYTGYATYNA</sequence>
<dbReference type="AlphaFoldDB" id="A0A5N6VVP0"/>
<proteinExistence type="predicted"/>
<keyword evidence="1" id="KW-0732">Signal</keyword>
<dbReference type="Proteomes" id="UP000325433">
    <property type="component" value="Unassembled WGS sequence"/>
</dbReference>
<evidence type="ECO:0000256" key="1">
    <source>
        <dbReference type="SAM" id="SignalP"/>
    </source>
</evidence>
<name>A0A5N6VVP0_9EURO</name>
<evidence type="ECO:0008006" key="4">
    <source>
        <dbReference type="Google" id="ProtNLM"/>
    </source>
</evidence>